<reference evidence="16 17" key="1">
    <citation type="journal article" date="2016" name="Proc. Natl. Acad. Sci. U.S.A.">
        <title>Comparative genomics of biotechnologically important yeasts.</title>
        <authorList>
            <person name="Riley R."/>
            <person name="Haridas S."/>
            <person name="Wolfe K.H."/>
            <person name="Lopes M.R."/>
            <person name="Hittinger C.T."/>
            <person name="Goeker M."/>
            <person name="Salamov A.A."/>
            <person name="Wisecaver J.H."/>
            <person name="Long T.M."/>
            <person name="Calvey C.H."/>
            <person name="Aerts A.L."/>
            <person name="Barry K.W."/>
            <person name="Choi C."/>
            <person name="Clum A."/>
            <person name="Coughlan A.Y."/>
            <person name="Deshpande S."/>
            <person name="Douglass A.P."/>
            <person name="Hanson S.J."/>
            <person name="Klenk H.-P."/>
            <person name="LaButti K.M."/>
            <person name="Lapidus A."/>
            <person name="Lindquist E.A."/>
            <person name="Lipzen A.M."/>
            <person name="Meier-Kolthoff J.P."/>
            <person name="Ohm R.A."/>
            <person name="Otillar R.P."/>
            <person name="Pangilinan J.L."/>
            <person name="Peng Y."/>
            <person name="Rokas A."/>
            <person name="Rosa C.A."/>
            <person name="Scheuner C."/>
            <person name="Sibirny A.A."/>
            <person name="Slot J.C."/>
            <person name="Stielow J.B."/>
            <person name="Sun H."/>
            <person name="Kurtzman C.P."/>
            <person name="Blackwell M."/>
            <person name="Grigoriev I.V."/>
            <person name="Jeffries T.W."/>
        </authorList>
    </citation>
    <scope>NUCLEOTIDE SEQUENCE [LARGE SCALE GENOMIC DNA]</scope>
    <source>
        <strain evidence="16 17">DSM 6958</strain>
    </source>
</reference>
<protein>
    <recommendedName>
        <fullName evidence="14">Carboxypeptidase</fullName>
        <ecNumber evidence="14">3.4.16.-</ecNumber>
    </recommendedName>
</protein>
<dbReference type="AlphaFoldDB" id="A0A1E3PNQ6"/>
<evidence type="ECO:0000256" key="2">
    <source>
        <dbReference type="ARBA" id="ARBA00004393"/>
    </source>
</evidence>
<evidence type="ECO:0000256" key="13">
    <source>
        <dbReference type="ARBA" id="ARBA00023180"/>
    </source>
</evidence>
<evidence type="ECO:0000256" key="1">
    <source>
        <dbReference type="ARBA" id="ARBA00001003"/>
    </source>
</evidence>
<evidence type="ECO:0000256" key="4">
    <source>
        <dbReference type="ARBA" id="ARBA00022645"/>
    </source>
</evidence>
<dbReference type="SUPFAM" id="SSF53474">
    <property type="entry name" value="alpha/beta-Hydrolases"/>
    <property type="match status" value="1"/>
</dbReference>
<keyword evidence="6 15" id="KW-0812">Transmembrane</keyword>
<evidence type="ECO:0000256" key="14">
    <source>
        <dbReference type="RuleBase" id="RU361156"/>
    </source>
</evidence>
<keyword evidence="8" id="KW-0732">Signal</keyword>
<comment type="catalytic activity">
    <reaction evidence="1">
        <text>Preferential release of a C-terminal arginine or lysine residue.</text>
        <dbReference type="EC" id="3.4.16.6"/>
    </reaction>
</comment>
<keyword evidence="13" id="KW-0325">Glycoprotein</keyword>
<organism evidence="16 17">
    <name type="scientific">Nadsonia fulvescens var. elongata DSM 6958</name>
    <dbReference type="NCBI Taxonomy" id="857566"/>
    <lineage>
        <taxon>Eukaryota</taxon>
        <taxon>Fungi</taxon>
        <taxon>Dikarya</taxon>
        <taxon>Ascomycota</taxon>
        <taxon>Saccharomycotina</taxon>
        <taxon>Dipodascomycetes</taxon>
        <taxon>Dipodascales</taxon>
        <taxon>Dipodascales incertae sedis</taxon>
        <taxon>Nadsonia</taxon>
    </lineage>
</organism>
<dbReference type="GO" id="GO:0005802">
    <property type="term" value="C:trans-Golgi network"/>
    <property type="evidence" value="ECO:0007669"/>
    <property type="project" value="TreeGrafter"/>
</dbReference>
<evidence type="ECO:0000256" key="12">
    <source>
        <dbReference type="ARBA" id="ARBA00023136"/>
    </source>
</evidence>
<evidence type="ECO:0000256" key="15">
    <source>
        <dbReference type="SAM" id="Phobius"/>
    </source>
</evidence>
<dbReference type="EC" id="3.4.16.-" evidence="14"/>
<comment type="subcellular location">
    <subcellularLocation>
        <location evidence="2">Golgi apparatus</location>
        <location evidence="2">trans-Golgi network membrane</location>
        <topology evidence="2">Single-pass type I membrane protein</topology>
    </subcellularLocation>
</comment>
<evidence type="ECO:0000256" key="7">
    <source>
        <dbReference type="ARBA" id="ARBA00022703"/>
    </source>
</evidence>
<keyword evidence="5 14" id="KW-0645">Protease</keyword>
<evidence type="ECO:0000256" key="8">
    <source>
        <dbReference type="ARBA" id="ARBA00022729"/>
    </source>
</evidence>
<dbReference type="InterPro" id="IPR001563">
    <property type="entry name" value="Peptidase_S10"/>
</dbReference>
<evidence type="ECO:0000313" key="17">
    <source>
        <dbReference type="Proteomes" id="UP000095009"/>
    </source>
</evidence>
<dbReference type="Pfam" id="PF00450">
    <property type="entry name" value="Peptidase_S10"/>
    <property type="match status" value="1"/>
</dbReference>
<keyword evidence="9 14" id="KW-0378">Hydrolase</keyword>
<keyword evidence="7" id="KW-0053">Apoptosis</keyword>
<sequence>MDGALMEIGPYRVANNGKLQVNNGSWHEYANLLFIDQPFGVGFSYGKPEGYVHELADAADDLVLFLDRFCEMFPETLRHDIYLAGESYAGQYIPYLAQAILNRNKDPKGKSSYNLKGLIIGNGWIDPSNQYLGYYPYMMVNDLVEKGSETDKKLLALHEKCAESLAEYKKEGRVMPIHDSTCENLVQAILHVPPKGKGIEDPKNNCMNVYNIRLTDSYPSCGMNWPPDLPAVQKYLRDEAVLAALNINIKKTHPWNECAADVGKAFKPTTAPSVELLPAILEQVPVLLFNGDMDFICNHIGNEKLIDELDWNGQRGWGTDLDNNEHNSGKPIDWILDDGTLAGWVKHSRNLTYALIHNASHMVPFDFPILSRAMLDGFVGSIVGEMNYDVPSIEPTTSSILSQSPSSSSVSSEENAKIIADATRQAYYKAGTLALVVVIIVVIGLLVFMFKQRRRQRQQLDDNINSPYLSFGSSSTVALASISGIFKSVIGGMSRWKEAPSIARRAHKKGDVEGEDVTSLEQGIYYDLDRSTDLNEFNIESDNELDDLSLVNTNDEFEMATKTPRSSQ</sequence>
<evidence type="ECO:0000256" key="10">
    <source>
        <dbReference type="ARBA" id="ARBA00022989"/>
    </source>
</evidence>
<dbReference type="GO" id="GO:0004185">
    <property type="term" value="F:serine-type carboxypeptidase activity"/>
    <property type="evidence" value="ECO:0007669"/>
    <property type="project" value="UniProtKB-UniRule"/>
</dbReference>
<dbReference type="PRINTS" id="PR00724">
    <property type="entry name" value="CRBOXYPTASEC"/>
</dbReference>
<evidence type="ECO:0000313" key="16">
    <source>
        <dbReference type="EMBL" id="ODQ67069.1"/>
    </source>
</evidence>
<dbReference type="STRING" id="857566.A0A1E3PNQ6"/>
<evidence type="ECO:0000256" key="6">
    <source>
        <dbReference type="ARBA" id="ARBA00022692"/>
    </source>
</evidence>
<name>A0A1E3PNQ6_9ASCO</name>
<proteinExistence type="inferred from homology"/>
<keyword evidence="17" id="KW-1185">Reference proteome</keyword>
<dbReference type="PROSITE" id="PS00131">
    <property type="entry name" value="CARBOXYPEPT_SER_SER"/>
    <property type="match status" value="1"/>
</dbReference>
<dbReference type="InterPro" id="IPR033124">
    <property type="entry name" value="Ser_caboxypep_his_AS"/>
</dbReference>
<dbReference type="Gene3D" id="3.40.50.1820">
    <property type="entry name" value="alpha/beta hydrolase"/>
    <property type="match status" value="1"/>
</dbReference>
<evidence type="ECO:0000256" key="3">
    <source>
        <dbReference type="ARBA" id="ARBA00009431"/>
    </source>
</evidence>
<dbReference type="OrthoDB" id="443318at2759"/>
<accession>A0A1E3PNQ6</accession>
<feature type="transmembrane region" description="Helical" evidence="15">
    <location>
        <begin position="426"/>
        <end position="450"/>
    </location>
</feature>
<keyword evidence="10 15" id="KW-1133">Transmembrane helix</keyword>
<dbReference type="InterPro" id="IPR029058">
    <property type="entry name" value="AB_hydrolase_fold"/>
</dbReference>
<dbReference type="EMBL" id="KV454407">
    <property type="protein sequence ID" value="ODQ67069.1"/>
    <property type="molecule type" value="Genomic_DNA"/>
</dbReference>
<dbReference type="Proteomes" id="UP000095009">
    <property type="component" value="Unassembled WGS sequence"/>
</dbReference>
<evidence type="ECO:0000256" key="11">
    <source>
        <dbReference type="ARBA" id="ARBA00023034"/>
    </source>
</evidence>
<evidence type="ECO:0000256" key="9">
    <source>
        <dbReference type="ARBA" id="ARBA00022801"/>
    </source>
</evidence>
<dbReference type="GO" id="GO:0006508">
    <property type="term" value="P:proteolysis"/>
    <property type="evidence" value="ECO:0007669"/>
    <property type="project" value="UniProtKB-KW"/>
</dbReference>
<dbReference type="InterPro" id="IPR018202">
    <property type="entry name" value="Ser_caboxypep_ser_AS"/>
</dbReference>
<dbReference type="PANTHER" id="PTHR11802:SF190">
    <property type="entry name" value="PHEROMONE-PROCESSING CARBOXYPEPTIDASE KEX1"/>
    <property type="match status" value="1"/>
</dbReference>
<comment type="similarity">
    <text evidence="3 14">Belongs to the peptidase S10 family.</text>
</comment>
<keyword evidence="12 15" id="KW-0472">Membrane</keyword>
<gene>
    <name evidence="16" type="ORF">NADFUDRAFT_68983</name>
</gene>
<dbReference type="PANTHER" id="PTHR11802">
    <property type="entry name" value="SERINE PROTEASE FAMILY S10 SERINE CARBOXYPEPTIDASE"/>
    <property type="match status" value="1"/>
</dbReference>
<keyword evidence="4 14" id="KW-0121">Carboxypeptidase</keyword>
<dbReference type="PROSITE" id="PS00560">
    <property type="entry name" value="CARBOXYPEPT_SER_HIS"/>
    <property type="match status" value="1"/>
</dbReference>
<dbReference type="GO" id="GO:0006915">
    <property type="term" value="P:apoptotic process"/>
    <property type="evidence" value="ECO:0007669"/>
    <property type="project" value="UniProtKB-KW"/>
</dbReference>
<evidence type="ECO:0000256" key="5">
    <source>
        <dbReference type="ARBA" id="ARBA00022670"/>
    </source>
</evidence>
<keyword evidence="11" id="KW-0333">Golgi apparatus</keyword>